<dbReference type="Proteomes" id="UP000030641">
    <property type="component" value="Unassembled WGS sequence"/>
</dbReference>
<dbReference type="EMBL" id="KL584754">
    <property type="protein sequence ID" value="KEQ97366.1"/>
    <property type="molecule type" value="Genomic_DNA"/>
</dbReference>
<dbReference type="RefSeq" id="XP_013345790.1">
    <property type="nucleotide sequence ID" value="XM_013490336.1"/>
</dbReference>
<dbReference type="AlphaFoldDB" id="A0A074ZFH5"/>
<evidence type="ECO:0000313" key="1">
    <source>
        <dbReference type="EMBL" id="KEQ97366.1"/>
    </source>
</evidence>
<dbReference type="GeneID" id="25363536"/>
<dbReference type="HOGENOM" id="CLU_1133397_0_0_1"/>
<organism evidence="1 2">
    <name type="scientific">Aureobasidium subglaciale (strain EXF-2481)</name>
    <name type="common">Aureobasidium pullulans var. subglaciale</name>
    <dbReference type="NCBI Taxonomy" id="1043005"/>
    <lineage>
        <taxon>Eukaryota</taxon>
        <taxon>Fungi</taxon>
        <taxon>Dikarya</taxon>
        <taxon>Ascomycota</taxon>
        <taxon>Pezizomycotina</taxon>
        <taxon>Dothideomycetes</taxon>
        <taxon>Dothideomycetidae</taxon>
        <taxon>Dothideales</taxon>
        <taxon>Saccotheciaceae</taxon>
        <taxon>Aureobasidium</taxon>
    </lineage>
</organism>
<dbReference type="OrthoDB" id="10462918at2759"/>
<gene>
    <name evidence="1" type="ORF">AUEXF2481DRAFT_27617</name>
</gene>
<keyword evidence="2" id="KW-1185">Reference proteome</keyword>
<name>A0A074ZFH5_AURSE</name>
<proteinExistence type="predicted"/>
<reference evidence="1 2" key="1">
    <citation type="journal article" date="2014" name="BMC Genomics">
        <title>Genome sequencing of four Aureobasidium pullulans varieties: biotechnological potential, stress tolerance, and description of new species.</title>
        <authorList>
            <person name="Gostin Ar C."/>
            <person name="Ohm R.A."/>
            <person name="Kogej T."/>
            <person name="Sonjak S."/>
            <person name="Turk M."/>
            <person name="Zajc J."/>
            <person name="Zalar P."/>
            <person name="Grube M."/>
            <person name="Sun H."/>
            <person name="Han J."/>
            <person name="Sharma A."/>
            <person name="Chiniquy J."/>
            <person name="Ngan C.Y."/>
            <person name="Lipzen A."/>
            <person name="Barry K."/>
            <person name="Grigoriev I.V."/>
            <person name="Gunde-Cimerman N."/>
        </authorList>
    </citation>
    <scope>NUCLEOTIDE SEQUENCE [LARGE SCALE GENOMIC DNA]</scope>
    <source>
        <strain evidence="1 2">EXF-2481</strain>
    </source>
</reference>
<sequence>MQRVRMHIDFLKALVNKGGDVTSRGFPAEDMVDAIVVLCQGEYMHTRYPFTDVRIHKNHAVFAEGATSPIFKSLVQMNFTSTILQTPELGDDHMTNYPATMLHLSLDVEQGEIADDRWLGRVETWELANGLFAGRHMLVVNVNPRVDSGCGDTAMAQAASRRVDARRKLARERMITRVTIKSLTAYIDRWKVKSNDKRWDMLHDLCSGDAFMFSRGKDKIDAAIGLVTIGAGWPFDGLFLKDVFC</sequence>
<protein>
    <submittedName>
        <fullName evidence="1">Uncharacterized protein</fullName>
    </submittedName>
</protein>
<evidence type="ECO:0000313" key="2">
    <source>
        <dbReference type="Proteomes" id="UP000030641"/>
    </source>
</evidence>
<accession>A0A074ZFH5</accession>
<dbReference type="InParanoid" id="A0A074ZFH5"/>